<feature type="domain" description="DUF6894" evidence="1">
    <location>
        <begin position="4"/>
        <end position="70"/>
    </location>
</feature>
<gene>
    <name evidence="2" type="ORF">GCM10010989_16800</name>
</gene>
<accession>A0A916YFP0</accession>
<dbReference type="Pfam" id="PF21834">
    <property type="entry name" value="DUF6894"/>
    <property type="match status" value="1"/>
</dbReference>
<proteinExistence type="predicted"/>
<dbReference type="AlphaFoldDB" id="A0A916YFP0"/>
<name>A0A916YFP0_9SPHN</name>
<evidence type="ECO:0000313" key="2">
    <source>
        <dbReference type="EMBL" id="GGD43347.1"/>
    </source>
</evidence>
<protein>
    <recommendedName>
        <fullName evidence="1">DUF6894 domain-containing protein</fullName>
    </recommendedName>
</protein>
<dbReference type="Proteomes" id="UP000598997">
    <property type="component" value="Unassembled WGS sequence"/>
</dbReference>
<keyword evidence="3" id="KW-1185">Reference proteome</keyword>
<organism evidence="2 3">
    <name type="scientific">Croceicoccus pelagius</name>
    <dbReference type="NCBI Taxonomy" id="1703341"/>
    <lineage>
        <taxon>Bacteria</taxon>
        <taxon>Pseudomonadati</taxon>
        <taxon>Pseudomonadota</taxon>
        <taxon>Alphaproteobacteria</taxon>
        <taxon>Sphingomonadales</taxon>
        <taxon>Erythrobacteraceae</taxon>
        <taxon>Croceicoccus</taxon>
    </lineage>
</organism>
<evidence type="ECO:0000313" key="3">
    <source>
        <dbReference type="Proteomes" id="UP000598997"/>
    </source>
</evidence>
<evidence type="ECO:0000259" key="1">
    <source>
        <dbReference type="Pfam" id="PF21834"/>
    </source>
</evidence>
<dbReference type="EMBL" id="BMIO01000005">
    <property type="protein sequence ID" value="GGD43347.1"/>
    <property type="molecule type" value="Genomic_DNA"/>
</dbReference>
<comment type="caution">
    <text evidence="2">The sequence shown here is derived from an EMBL/GenBank/DDBJ whole genome shotgun (WGS) entry which is preliminary data.</text>
</comment>
<reference evidence="2 3" key="1">
    <citation type="journal article" date="2014" name="Int. J. Syst. Evol. Microbiol.">
        <title>Complete genome sequence of Corynebacterium casei LMG S-19264T (=DSM 44701T), isolated from a smear-ripened cheese.</title>
        <authorList>
            <consortium name="US DOE Joint Genome Institute (JGI-PGF)"/>
            <person name="Walter F."/>
            <person name="Albersmeier A."/>
            <person name="Kalinowski J."/>
            <person name="Ruckert C."/>
        </authorList>
    </citation>
    <scope>NUCLEOTIDE SEQUENCE [LARGE SCALE GENOMIC DNA]</scope>
    <source>
        <strain evidence="2 3">CGMCC 1.15358</strain>
    </source>
</reference>
<dbReference type="InterPro" id="IPR054189">
    <property type="entry name" value="DUF6894"/>
</dbReference>
<dbReference type="RefSeq" id="WP_066760708.1">
    <property type="nucleotide sequence ID" value="NZ_BMIO01000005.1"/>
</dbReference>
<sequence length="77" mass="8681">MPEYRFRLEDNAPNKRDCVMDCPDLPSAHLTAKYVARQLAAKDILKGRLRLSQLLLIEDELGLLVDSVPLEDAICIS</sequence>